<protein>
    <submittedName>
        <fullName evidence="2">CAZy families GH3 protein</fullName>
    </submittedName>
</protein>
<organism evidence="2">
    <name type="scientific">uncultured Thermoanaerobacterium sp</name>
    <dbReference type="NCBI Taxonomy" id="218933"/>
    <lineage>
        <taxon>Bacteria</taxon>
        <taxon>Bacillati</taxon>
        <taxon>Bacillota</taxon>
        <taxon>Clostridia</taxon>
        <taxon>Thermoanaerobacterales</taxon>
        <taxon>Thermoanaerobacteraceae</taxon>
        <taxon>Thermoanaerobacterium</taxon>
        <taxon>environmental samples</taxon>
    </lineage>
</organism>
<reference evidence="2" key="1">
    <citation type="journal article" date="2013" name="Environ. Microbiol.">
        <title>Seasonally variable intestinal metagenomes of the red palm weevil (Rhynchophorus ferrugineus).</title>
        <authorList>
            <person name="Jia S."/>
            <person name="Zhang X."/>
            <person name="Zhang G."/>
            <person name="Yin A."/>
            <person name="Zhang S."/>
            <person name="Li F."/>
            <person name="Wang L."/>
            <person name="Zhao D."/>
            <person name="Yun Q."/>
            <person name="Tala"/>
            <person name="Wang J."/>
            <person name="Sun G."/>
            <person name="Baabdullah M."/>
            <person name="Yu X."/>
            <person name="Hu S."/>
            <person name="Al-Mssallem I.S."/>
            <person name="Yu J."/>
        </authorList>
    </citation>
    <scope>NUCLEOTIDE SEQUENCE</scope>
</reference>
<name>A0A060BVR4_9THEO</name>
<feature type="non-terminal residue" evidence="2">
    <location>
        <position position="1"/>
    </location>
</feature>
<feature type="region of interest" description="Disordered" evidence="1">
    <location>
        <begin position="130"/>
        <end position="149"/>
    </location>
</feature>
<feature type="region of interest" description="Disordered" evidence="1">
    <location>
        <begin position="1"/>
        <end position="71"/>
    </location>
</feature>
<sequence>LLPRRPPGPHAGWDRAGEPGGAQHRGASRRAGRPALRPQSPGHGVPPRQGAARLHEGPPRPRRISHRDPRLRAVRPLRLGCRLPWMGPAQRRLRGPRRNVLRRHPVACPAAGHGRRHPCLCLHVRRRGGLGPPPSSVPASFPQLVGHPV</sequence>
<evidence type="ECO:0000313" key="2">
    <source>
        <dbReference type="EMBL" id="AIA88498.1"/>
    </source>
</evidence>
<accession>A0A060BVR4</accession>
<evidence type="ECO:0000256" key="1">
    <source>
        <dbReference type="SAM" id="MobiDB-lite"/>
    </source>
</evidence>
<dbReference type="AlphaFoldDB" id="A0A060BVR4"/>
<dbReference type="EMBL" id="KF121214">
    <property type="protein sequence ID" value="AIA88498.1"/>
    <property type="molecule type" value="Genomic_DNA"/>
</dbReference>
<proteinExistence type="predicted"/>
<feature type="non-terminal residue" evidence="2">
    <location>
        <position position="149"/>
    </location>
</feature>